<organism evidence="14 15">
    <name type="scientific">Dimorphilus gyrociliatus</name>
    <dbReference type="NCBI Taxonomy" id="2664684"/>
    <lineage>
        <taxon>Eukaryota</taxon>
        <taxon>Metazoa</taxon>
        <taxon>Spiralia</taxon>
        <taxon>Lophotrochozoa</taxon>
        <taxon>Annelida</taxon>
        <taxon>Polychaeta</taxon>
        <taxon>Polychaeta incertae sedis</taxon>
        <taxon>Dinophilidae</taxon>
        <taxon>Dimorphilus</taxon>
    </lineage>
</organism>
<dbReference type="InterPro" id="IPR003356">
    <property type="entry name" value="DNA_methylase_A-5"/>
</dbReference>
<protein>
    <recommendedName>
        <fullName evidence="10">tRNA (guanine(10)-N(2))-methyltransferase</fullName>
        <ecNumber evidence="10">2.1.1.214</ecNumber>
    </recommendedName>
</protein>
<reference evidence="14 15" key="1">
    <citation type="submission" date="2020-08" db="EMBL/GenBank/DDBJ databases">
        <authorList>
            <person name="Hejnol A."/>
        </authorList>
    </citation>
    <scope>NUCLEOTIDE SEQUENCE [LARGE SCALE GENOMIC DNA]</scope>
</reference>
<evidence type="ECO:0000256" key="4">
    <source>
        <dbReference type="ARBA" id="ARBA00022603"/>
    </source>
</evidence>
<keyword evidence="2" id="KW-0963">Cytoplasm</keyword>
<dbReference type="Gene3D" id="3.40.50.150">
    <property type="entry name" value="Vaccinia Virus protein VP39"/>
    <property type="match status" value="1"/>
</dbReference>
<dbReference type="AlphaFoldDB" id="A0A7I8VG40"/>
<dbReference type="EMBL" id="CAJFCJ010000005">
    <property type="protein sequence ID" value="CAD5114660.1"/>
    <property type="molecule type" value="Genomic_DNA"/>
</dbReference>
<gene>
    <name evidence="14" type="ORF">DGYR_LOCUS3486</name>
</gene>
<evidence type="ECO:0000256" key="3">
    <source>
        <dbReference type="ARBA" id="ARBA00022555"/>
    </source>
</evidence>
<dbReference type="InterPro" id="IPR029063">
    <property type="entry name" value="SAM-dependent_MTases_sf"/>
</dbReference>
<dbReference type="EC" id="2.1.1.214" evidence="10"/>
<keyword evidence="4 11" id="KW-0489">Methyltransferase</keyword>
<evidence type="ECO:0000256" key="8">
    <source>
        <dbReference type="ARBA" id="ARBA00022747"/>
    </source>
</evidence>
<evidence type="ECO:0000313" key="14">
    <source>
        <dbReference type="EMBL" id="CAD5114660.1"/>
    </source>
</evidence>
<evidence type="ECO:0000256" key="11">
    <source>
        <dbReference type="PROSITE-ProRule" id="PRU00959"/>
    </source>
</evidence>
<dbReference type="PROSITE" id="PS51627">
    <property type="entry name" value="SAM_MT_TRM11"/>
    <property type="match status" value="1"/>
</dbReference>
<dbReference type="GO" id="GO:0160102">
    <property type="term" value="F:tRNA (guanine(10)-N2)-methyltransferase activity"/>
    <property type="evidence" value="ECO:0007669"/>
    <property type="project" value="UniProtKB-EC"/>
</dbReference>
<evidence type="ECO:0000256" key="10">
    <source>
        <dbReference type="ARBA" id="ARBA00066937"/>
    </source>
</evidence>
<dbReference type="InterPro" id="IPR002052">
    <property type="entry name" value="DNA_methylase_N6_adenine_CS"/>
</dbReference>
<evidence type="ECO:0000256" key="7">
    <source>
        <dbReference type="ARBA" id="ARBA00022694"/>
    </source>
</evidence>
<evidence type="ECO:0000256" key="9">
    <source>
        <dbReference type="ARBA" id="ARBA00022884"/>
    </source>
</evidence>
<dbReference type="PANTHER" id="PTHR13370:SF3">
    <property type="entry name" value="TRNA (GUANINE(10)-N2)-METHYLTRANSFERASE HOMOLOG"/>
    <property type="match status" value="1"/>
</dbReference>
<name>A0A7I8VG40_9ANNE</name>
<comment type="caution">
    <text evidence="14">The sequence shown here is derived from an EMBL/GenBank/DDBJ whole genome shotgun (WGS) entry which is preliminary data.</text>
</comment>
<keyword evidence="15" id="KW-1185">Reference proteome</keyword>
<dbReference type="PIRSF" id="PIRSF017259">
    <property type="entry name" value="tRNA_mtfrase_TRM11"/>
    <property type="match status" value="1"/>
</dbReference>
<keyword evidence="9 11" id="KW-0694">RNA-binding</keyword>
<proteinExistence type="inferred from homology"/>
<evidence type="ECO:0000259" key="12">
    <source>
        <dbReference type="Pfam" id="PF02384"/>
    </source>
</evidence>
<keyword evidence="6 11" id="KW-0949">S-adenosyl-L-methionine</keyword>
<feature type="domain" description="tRNA (guanine(10)-N(2))-methyltransferase TRMT11 N-terminal" evidence="13">
    <location>
        <begin position="4"/>
        <end position="178"/>
    </location>
</feature>
<keyword evidence="3 11" id="KW-0820">tRNA-binding</keyword>
<dbReference type="GO" id="GO:0032259">
    <property type="term" value="P:methylation"/>
    <property type="evidence" value="ECO:0007669"/>
    <property type="project" value="UniProtKB-UniRule"/>
</dbReference>
<dbReference type="GO" id="GO:0008033">
    <property type="term" value="P:tRNA processing"/>
    <property type="evidence" value="ECO:0007669"/>
    <property type="project" value="UniProtKB-UniRule"/>
</dbReference>
<dbReference type="GO" id="GO:0000049">
    <property type="term" value="F:tRNA binding"/>
    <property type="evidence" value="ECO:0007669"/>
    <property type="project" value="UniProtKB-UniRule"/>
</dbReference>
<evidence type="ECO:0000256" key="1">
    <source>
        <dbReference type="ARBA" id="ARBA00004496"/>
    </source>
</evidence>
<dbReference type="OrthoDB" id="296065at2759"/>
<dbReference type="SUPFAM" id="SSF53335">
    <property type="entry name" value="S-adenosyl-L-methionine-dependent methyltransferases"/>
    <property type="match status" value="1"/>
</dbReference>
<evidence type="ECO:0000256" key="2">
    <source>
        <dbReference type="ARBA" id="ARBA00022490"/>
    </source>
</evidence>
<dbReference type="PRINTS" id="PR00507">
    <property type="entry name" value="N12N6MTFRASE"/>
</dbReference>
<comment type="subcellular location">
    <subcellularLocation>
        <location evidence="1">Cytoplasm</location>
    </subcellularLocation>
</comment>
<evidence type="ECO:0000259" key="13">
    <source>
        <dbReference type="Pfam" id="PF25904"/>
    </source>
</evidence>
<sequence length="442" mass="51090">MLRKYILQFTQDYLEFRLPEFFSIASSFNIPVKIDDQLSSKQNPVLVVEVPSEECLRKIANRTVLLRNVIEYWGSGKTIDEVKSEIENLPKEITEPYVKNEKTSFSVKFHSSNHNIDLQEKVIKIDNFLESYPINGKVNLKNPEKVFHLIECYKDKRETSIPILDRMYFGRFICDSDRNSIKDFHLSKRKVIGNTSMDAELSFIISNISQSKSGGFIYDPFVGTGSLLVACAKHGAFVSGCDIDKKLLSGRGKSSRKGQKWRDRDETVRGNLKQYGLDNRYFDVLIADTSKQAMWNIKDTMFDAIVTDPPYGIREPTVKSGNNETKLSNDQTKMVYVMTDILSDLLLFAAKYLHIGGRLVFWLPVYREEYVLENIPENKAMQCIFNCEQILNSKVSRRLLTYQKTRAFQPDTDNNVHFGKNHYEESFRDRINTNIIGFLTFE</sequence>
<evidence type="ECO:0000256" key="6">
    <source>
        <dbReference type="ARBA" id="ARBA00022691"/>
    </source>
</evidence>
<feature type="domain" description="DNA methylase adenine-specific" evidence="12">
    <location>
        <begin position="199"/>
        <end position="322"/>
    </location>
</feature>
<dbReference type="InterPro" id="IPR059073">
    <property type="entry name" value="TRMT11_N"/>
</dbReference>
<dbReference type="Pfam" id="PF02384">
    <property type="entry name" value="N6_Mtase"/>
    <property type="match status" value="1"/>
</dbReference>
<dbReference type="GO" id="GO:0009307">
    <property type="term" value="P:DNA restriction-modification system"/>
    <property type="evidence" value="ECO:0007669"/>
    <property type="project" value="UniProtKB-KW"/>
</dbReference>
<dbReference type="GO" id="GO:0005737">
    <property type="term" value="C:cytoplasm"/>
    <property type="evidence" value="ECO:0007669"/>
    <property type="project" value="UniProtKB-SubCell"/>
</dbReference>
<accession>A0A7I8VG40</accession>
<comment type="similarity">
    <text evidence="11">Belongs to the class I-like SAM-binding methyltransferase superfamily. TRM11 methyltransferase family.</text>
</comment>
<dbReference type="GO" id="GO:0003677">
    <property type="term" value="F:DNA binding"/>
    <property type="evidence" value="ECO:0007669"/>
    <property type="project" value="InterPro"/>
</dbReference>
<evidence type="ECO:0000313" key="15">
    <source>
        <dbReference type="Proteomes" id="UP000549394"/>
    </source>
</evidence>
<keyword evidence="5 11" id="KW-0808">Transferase</keyword>
<keyword evidence="7 11" id="KW-0819">tRNA processing</keyword>
<dbReference type="PANTHER" id="PTHR13370">
    <property type="entry name" value="RNA METHYLASE-RELATED"/>
    <property type="match status" value="1"/>
</dbReference>
<evidence type="ECO:0000256" key="5">
    <source>
        <dbReference type="ARBA" id="ARBA00022679"/>
    </source>
</evidence>
<dbReference type="Proteomes" id="UP000549394">
    <property type="component" value="Unassembled WGS sequence"/>
</dbReference>
<dbReference type="PROSITE" id="PS00092">
    <property type="entry name" value="N6_MTASE"/>
    <property type="match status" value="1"/>
</dbReference>
<dbReference type="Pfam" id="PF25904">
    <property type="entry name" value="Tmrp11_N"/>
    <property type="match status" value="1"/>
</dbReference>
<dbReference type="InterPro" id="IPR016691">
    <property type="entry name" value="TRMT11"/>
</dbReference>
<keyword evidence="8" id="KW-0680">Restriction system</keyword>